<gene>
    <name evidence="3" type="ORF">UABAM_04320</name>
</gene>
<dbReference type="RefSeq" id="WP_151970018.1">
    <property type="nucleotide sequence ID" value="NZ_AP019860.1"/>
</dbReference>
<keyword evidence="4" id="KW-1185">Reference proteome</keyword>
<reference evidence="3 4" key="1">
    <citation type="submission" date="2019-08" db="EMBL/GenBank/DDBJ databases">
        <title>Complete genome sequence of Candidatus Uab amorphum.</title>
        <authorList>
            <person name="Shiratori T."/>
            <person name="Suzuki S."/>
            <person name="Kakizawa Y."/>
            <person name="Ishida K."/>
        </authorList>
    </citation>
    <scope>NUCLEOTIDE SEQUENCE [LARGE SCALE GENOMIC DNA]</scope>
    <source>
        <strain evidence="3 4">SRT547</strain>
    </source>
</reference>
<organism evidence="3 4">
    <name type="scientific">Uabimicrobium amorphum</name>
    <dbReference type="NCBI Taxonomy" id="2596890"/>
    <lineage>
        <taxon>Bacteria</taxon>
        <taxon>Pseudomonadati</taxon>
        <taxon>Planctomycetota</taxon>
        <taxon>Candidatus Uabimicrobiia</taxon>
        <taxon>Candidatus Uabimicrobiales</taxon>
        <taxon>Candidatus Uabimicrobiaceae</taxon>
        <taxon>Candidatus Uabimicrobium</taxon>
    </lineage>
</organism>
<keyword evidence="1" id="KW-0175">Coiled coil</keyword>
<feature type="region of interest" description="Disordered" evidence="2">
    <location>
        <begin position="324"/>
        <end position="359"/>
    </location>
</feature>
<protein>
    <submittedName>
        <fullName evidence="3">Uncharacterized protein</fullName>
    </submittedName>
</protein>
<evidence type="ECO:0000313" key="3">
    <source>
        <dbReference type="EMBL" id="BBM85934.1"/>
    </source>
</evidence>
<evidence type="ECO:0000313" key="4">
    <source>
        <dbReference type="Proteomes" id="UP000326354"/>
    </source>
</evidence>
<sequence>MIKQIAIIFSLLLVFCYAESKRLYISSIEVSAKKPNGKSWDFTGKKPDVRIEVLQQKNGKWKKTFTSALFKNTTNIDQVINTNIDVDHGSKVKIKVVDVDSFQNDVIGEYEVTVTDEKTHTVNFFSVKSLSYFFSPYKTFLEHQNALKKKASQNAQVESLRKQIAELRAENERLQLQQQSSSSSDDKWKQQYEAKLRDYNTLLSEKSRWQQQSANWKRQYEDKQREYNALQSQQPQQQNTTKWQTLYQEKSQEYNTLQSEKSRWQQQSANWKRQYEDKERQYNALQSQKSHWQQQSTKWKQQYEDKLREYNTVQNEKSRWKRQYEDLKKSSLANNNTTSNNTTASNNNTTNNSDTNTSRTITAAEKQARTKLDSIFRWAKYANGNPNKLMNYYKQAQPFADVLAKYPAQHKEHLEKYRALQKNAEEAQAAKIAKDINYELRKAKYYLDKNNDWIKYYRDNPQQMQKLSDTDAQGIVQQFNNNIELGNEALQKLEKKFGTHAIIEAYKKQWLTSQKEVQTFTNSLSNSSTINNLQKRLAELQKSLNKQINGYKSPHFSPLSFAHYADELQRLHTQSQKDLGAAHNVSQEISKALFLAKKWTVIAYCDQGILARKNNNKYFMKQSFDNAQKIVGNNKELQQIFTEKTASSSNIGLADAELRKVKEKLLQRIAAESQRLSQDFNSYDSHFEHIRPKRQQILDSLEYEKGKALSNAQFTTLQWSKNGWYLQHDGTFYYTWDASLWKRFRQIELDHYKIFRDVRSKILQKYNIKDTEGRVDWHFPGFHDVKFIAVVEKTATYVAKKNVRDAYGRVIAQVDQDPIQVVNVQIMGIKSKYFTLWCDNDSHRNLQTDDLWNK</sequence>
<dbReference type="Proteomes" id="UP000326354">
    <property type="component" value="Chromosome"/>
</dbReference>
<dbReference type="KEGG" id="uam:UABAM_04320"/>
<accession>A0A5S9IQB2</accession>
<dbReference type="AlphaFoldDB" id="A0A5S9IQB2"/>
<evidence type="ECO:0000256" key="1">
    <source>
        <dbReference type="SAM" id="Coils"/>
    </source>
</evidence>
<feature type="coiled-coil region" evidence="1">
    <location>
        <begin position="143"/>
        <end position="177"/>
    </location>
</feature>
<name>A0A5S9IQB2_UABAM</name>
<evidence type="ECO:0000256" key="2">
    <source>
        <dbReference type="SAM" id="MobiDB-lite"/>
    </source>
</evidence>
<proteinExistence type="predicted"/>
<dbReference type="SUPFAM" id="SSF90257">
    <property type="entry name" value="Myosin rod fragments"/>
    <property type="match status" value="1"/>
</dbReference>
<dbReference type="EMBL" id="AP019860">
    <property type="protein sequence ID" value="BBM85934.1"/>
    <property type="molecule type" value="Genomic_DNA"/>
</dbReference>
<feature type="compositionally biased region" description="Low complexity" evidence="2">
    <location>
        <begin position="334"/>
        <end position="359"/>
    </location>
</feature>